<evidence type="ECO:0000313" key="5">
    <source>
        <dbReference type="Proteomes" id="UP000799778"/>
    </source>
</evidence>
<keyword evidence="4" id="KW-0413">Isomerase</keyword>
<dbReference type="InterPro" id="IPR001509">
    <property type="entry name" value="Epimerase_deHydtase"/>
</dbReference>
<dbReference type="AlphaFoldDB" id="A0A6A5XS76"/>
<dbReference type="EMBL" id="ML978069">
    <property type="protein sequence ID" value="KAF2015550.1"/>
    <property type="molecule type" value="Genomic_DNA"/>
</dbReference>
<reference evidence="4" key="1">
    <citation type="journal article" date="2020" name="Stud. Mycol.">
        <title>101 Dothideomycetes genomes: a test case for predicting lifestyles and emergence of pathogens.</title>
        <authorList>
            <person name="Haridas S."/>
            <person name="Albert R."/>
            <person name="Binder M."/>
            <person name="Bloem J."/>
            <person name="Labutti K."/>
            <person name="Salamov A."/>
            <person name="Andreopoulos B."/>
            <person name="Baker S."/>
            <person name="Barry K."/>
            <person name="Bills G."/>
            <person name="Bluhm B."/>
            <person name="Cannon C."/>
            <person name="Castanera R."/>
            <person name="Culley D."/>
            <person name="Daum C."/>
            <person name="Ezra D."/>
            <person name="Gonzalez J."/>
            <person name="Henrissat B."/>
            <person name="Kuo A."/>
            <person name="Liang C."/>
            <person name="Lipzen A."/>
            <person name="Lutzoni F."/>
            <person name="Magnuson J."/>
            <person name="Mondo S."/>
            <person name="Nolan M."/>
            <person name="Ohm R."/>
            <person name="Pangilinan J."/>
            <person name="Park H.-J."/>
            <person name="Ramirez L."/>
            <person name="Alfaro M."/>
            <person name="Sun H."/>
            <person name="Tritt A."/>
            <person name="Yoshinaga Y."/>
            <person name="Zwiers L.-H."/>
            <person name="Turgeon B."/>
            <person name="Goodwin S."/>
            <person name="Spatafora J."/>
            <person name="Crous P."/>
            <person name="Grigoriev I."/>
        </authorList>
    </citation>
    <scope>NUCLEOTIDE SEQUENCE</scope>
    <source>
        <strain evidence="4">CBS 175.79</strain>
    </source>
</reference>
<dbReference type="Pfam" id="PF01370">
    <property type="entry name" value="Epimerase"/>
    <property type="match status" value="1"/>
</dbReference>
<accession>A0A6A5XS76</accession>
<name>A0A6A5XS76_9PLEO</name>
<organism evidence="4 5">
    <name type="scientific">Aaosphaeria arxii CBS 175.79</name>
    <dbReference type="NCBI Taxonomy" id="1450172"/>
    <lineage>
        <taxon>Eukaryota</taxon>
        <taxon>Fungi</taxon>
        <taxon>Dikarya</taxon>
        <taxon>Ascomycota</taxon>
        <taxon>Pezizomycotina</taxon>
        <taxon>Dothideomycetes</taxon>
        <taxon>Pleosporomycetidae</taxon>
        <taxon>Pleosporales</taxon>
        <taxon>Pleosporales incertae sedis</taxon>
        <taxon>Aaosphaeria</taxon>
    </lineage>
</organism>
<keyword evidence="5" id="KW-1185">Reference proteome</keyword>
<dbReference type="Proteomes" id="UP000799778">
    <property type="component" value="Unassembled WGS sequence"/>
</dbReference>
<feature type="domain" description="NAD-dependent epimerase/dehydratase" evidence="3">
    <location>
        <begin position="5"/>
        <end position="200"/>
    </location>
</feature>
<dbReference type="PANTHER" id="PTHR10366:SF812">
    <property type="entry name" value="VPS9 DOMAIN-CONTAINING PROTEIN"/>
    <property type="match status" value="1"/>
</dbReference>
<dbReference type="RefSeq" id="XP_033383889.1">
    <property type="nucleotide sequence ID" value="XM_033533842.1"/>
</dbReference>
<protein>
    <submittedName>
        <fullName evidence="4">Putative 3-beta hydroxysteroid dehydrogenase/isomerase</fullName>
    </submittedName>
</protein>
<dbReference type="PANTHER" id="PTHR10366">
    <property type="entry name" value="NAD DEPENDENT EPIMERASE/DEHYDRATASE"/>
    <property type="match status" value="1"/>
</dbReference>
<dbReference type="SUPFAM" id="SSF51735">
    <property type="entry name" value="NAD(P)-binding Rossmann-fold domains"/>
    <property type="match status" value="1"/>
</dbReference>
<dbReference type="OrthoDB" id="2735536at2759"/>
<evidence type="ECO:0000256" key="2">
    <source>
        <dbReference type="ARBA" id="ARBA00023445"/>
    </source>
</evidence>
<evidence type="ECO:0000256" key="1">
    <source>
        <dbReference type="ARBA" id="ARBA00023002"/>
    </source>
</evidence>
<keyword evidence="1" id="KW-0560">Oxidoreductase</keyword>
<dbReference type="GO" id="GO:0016616">
    <property type="term" value="F:oxidoreductase activity, acting on the CH-OH group of donors, NAD or NADP as acceptor"/>
    <property type="evidence" value="ECO:0007669"/>
    <property type="project" value="TreeGrafter"/>
</dbReference>
<proteinExistence type="inferred from homology"/>
<dbReference type="Gene3D" id="3.40.50.720">
    <property type="entry name" value="NAD(P)-binding Rossmann-like Domain"/>
    <property type="match status" value="1"/>
</dbReference>
<comment type="similarity">
    <text evidence="2">Belongs to the NAD(P)-dependent epimerase/dehydratase family. Dihydroflavonol-4-reductase subfamily.</text>
</comment>
<dbReference type="GO" id="GO:0016853">
    <property type="term" value="F:isomerase activity"/>
    <property type="evidence" value="ECO:0007669"/>
    <property type="project" value="UniProtKB-KW"/>
</dbReference>
<sequence>MKDVVLITGPAGFIGFKTVLTALEAGYNVRAVIRKPEQAEKLKSHVKIAPHAERLEFAVIKDLTAPGVFDAVLSDVAYVLHIASPLPIETDDFERDIINPAIDMSTSLLYSATKVPTIKRIIITSSMVSMIPFEKLTTPDERLYTARDINANPSRSVAHGLEAYWNSKAFSRIAISEFLEKYKPHFDVLQLMPGAVVGVDDRAQSIEDLVKSYPDWSLRMSPVLGTKQTFPLSDVPVDVADVARAHVDAINPSVPGNTDYILCTGSPDGLKWDDSIEVAKRHYPDRVGSKELPLGGTLPTSRWAADYQETERAFGWKFTTFEDSMKDMIGQYLELIDAEAKAPAA</sequence>
<dbReference type="GeneID" id="54291239"/>
<dbReference type="InterPro" id="IPR036291">
    <property type="entry name" value="NAD(P)-bd_dom_sf"/>
</dbReference>
<evidence type="ECO:0000313" key="4">
    <source>
        <dbReference type="EMBL" id="KAF2015550.1"/>
    </source>
</evidence>
<evidence type="ECO:0000259" key="3">
    <source>
        <dbReference type="Pfam" id="PF01370"/>
    </source>
</evidence>
<gene>
    <name evidence="4" type="ORF">BU24DRAFT_491783</name>
</gene>
<dbReference type="InterPro" id="IPR050425">
    <property type="entry name" value="NAD(P)_dehydrat-like"/>
</dbReference>